<accession>A0A7W8BI18</accession>
<feature type="region of interest" description="Disordered" evidence="2">
    <location>
        <begin position="38"/>
        <end position="122"/>
    </location>
</feature>
<dbReference type="InterPro" id="IPR023210">
    <property type="entry name" value="NADP_OxRdtase_dom"/>
</dbReference>
<evidence type="ECO:0000313" key="4">
    <source>
        <dbReference type="EMBL" id="MBB5122726.1"/>
    </source>
</evidence>
<proteinExistence type="predicted"/>
<dbReference type="InterPro" id="IPR036812">
    <property type="entry name" value="NAD(P)_OxRdtase_dom_sf"/>
</dbReference>
<dbReference type="Gene3D" id="3.20.20.100">
    <property type="entry name" value="NADP-dependent oxidoreductase domain"/>
    <property type="match status" value="1"/>
</dbReference>
<dbReference type="Proteomes" id="UP000528608">
    <property type="component" value="Unassembled WGS sequence"/>
</dbReference>
<evidence type="ECO:0000256" key="2">
    <source>
        <dbReference type="SAM" id="MobiDB-lite"/>
    </source>
</evidence>
<reference evidence="4 5" key="1">
    <citation type="submission" date="2020-08" db="EMBL/GenBank/DDBJ databases">
        <title>Genomic Encyclopedia of Type Strains, Phase III (KMG-III): the genomes of soil and plant-associated and newly described type strains.</title>
        <authorList>
            <person name="Whitman W."/>
        </authorList>
    </citation>
    <scope>NUCLEOTIDE SEQUENCE [LARGE SCALE GENOMIC DNA]</scope>
    <source>
        <strain evidence="4 5">CECT 3259</strain>
    </source>
</reference>
<gene>
    <name evidence="4" type="ORF">FHS36_006200</name>
</gene>
<protein>
    <recommendedName>
        <fullName evidence="3">NADP-dependent oxidoreductase domain-containing protein</fullName>
    </recommendedName>
</protein>
<evidence type="ECO:0000313" key="5">
    <source>
        <dbReference type="Proteomes" id="UP000528608"/>
    </source>
</evidence>
<dbReference type="GO" id="GO:0016491">
    <property type="term" value="F:oxidoreductase activity"/>
    <property type="evidence" value="ECO:0007669"/>
    <property type="project" value="UniProtKB-KW"/>
</dbReference>
<dbReference type="PANTHER" id="PTHR43364:SF4">
    <property type="entry name" value="NAD(P)-LINKED OXIDOREDUCTASE SUPERFAMILY PROTEIN"/>
    <property type="match status" value="1"/>
</dbReference>
<feature type="domain" description="NADP-dependent oxidoreductase" evidence="3">
    <location>
        <begin position="135"/>
        <end position="224"/>
    </location>
</feature>
<evidence type="ECO:0000256" key="1">
    <source>
        <dbReference type="ARBA" id="ARBA00023002"/>
    </source>
</evidence>
<dbReference type="PANTHER" id="PTHR43364">
    <property type="entry name" value="NADH-SPECIFIC METHYLGLYOXAL REDUCTASE-RELATED"/>
    <property type="match status" value="1"/>
</dbReference>
<feature type="region of interest" description="Disordered" evidence="2">
    <location>
        <begin position="144"/>
        <end position="163"/>
    </location>
</feature>
<name>A0A7W8BI18_STREU</name>
<dbReference type="Pfam" id="PF00248">
    <property type="entry name" value="Aldo_ket_red"/>
    <property type="match status" value="1"/>
</dbReference>
<sequence>MAWACRRLHSTFKDPRSEMGGEVVPWSEVATRLTLASATRPSKVAAAQSPESVTLSRARARHSEDPAADMELPCTPPGLGPLAEQPRADHHRLRGGRRGTADQPAPHLSRRPGRTSRRRTGGLMHCGAPCTPDHMKVTPRGPLASGVLSGTVSRTRGSDPGSGRGGYAAALLKGETFAVLDVLERIARELGMTVAGVALAWARQQGSVASVPIGALPLGQPEDNPASAAVTPAGHLPRAAQLGSTNKPGCL</sequence>
<dbReference type="SUPFAM" id="SSF51430">
    <property type="entry name" value="NAD(P)-linked oxidoreductase"/>
    <property type="match status" value="1"/>
</dbReference>
<dbReference type="EMBL" id="JACHJF010000032">
    <property type="protein sequence ID" value="MBB5122726.1"/>
    <property type="molecule type" value="Genomic_DNA"/>
</dbReference>
<organism evidence="4 5">
    <name type="scientific">Streptomyces eurocidicus</name>
    <name type="common">Streptoverticillium eurocidicus</name>
    <dbReference type="NCBI Taxonomy" id="66423"/>
    <lineage>
        <taxon>Bacteria</taxon>
        <taxon>Bacillati</taxon>
        <taxon>Actinomycetota</taxon>
        <taxon>Actinomycetes</taxon>
        <taxon>Kitasatosporales</taxon>
        <taxon>Streptomycetaceae</taxon>
        <taxon>Streptomyces</taxon>
    </lineage>
</organism>
<keyword evidence="1" id="KW-0560">Oxidoreductase</keyword>
<dbReference type="InterPro" id="IPR050523">
    <property type="entry name" value="AKR_Detox_Biosynth"/>
</dbReference>
<feature type="compositionally biased region" description="Basic residues" evidence="2">
    <location>
        <begin position="108"/>
        <end position="120"/>
    </location>
</feature>
<evidence type="ECO:0000259" key="3">
    <source>
        <dbReference type="Pfam" id="PF00248"/>
    </source>
</evidence>
<dbReference type="AlphaFoldDB" id="A0A7W8BI18"/>
<comment type="caution">
    <text evidence="4">The sequence shown here is derived from an EMBL/GenBank/DDBJ whole genome shotgun (WGS) entry which is preliminary data.</text>
</comment>